<dbReference type="AlphaFoldDB" id="A0A840WE57"/>
<name>A0A840WE57_9ACTN</name>
<evidence type="ECO:0000313" key="5">
    <source>
        <dbReference type="Proteomes" id="UP000579647"/>
    </source>
</evidence>
<dbReference type="GO" id="GO:0016758">
    <property type="term" value="F:hexosyltransferase activity"/>
    <property type="evidence" value="ECO:0007669"/>
    <property type="project" value="InterPro"/>
</dbReference>
<evidence type="ECO:0000256" key="2">
    <source>
        <dbReference type="ARBA" id="ARBA00022679"/>
    </source>
</evidence>
<dbReference type="InterPro" id="IPR035595">
    <property type="entry name" value="UDP_glycos_trans_CS"/>
</dbReference>
<keyword evidence="5" id="KW-1185">Reference proteome</keyword>
<dbReference type="InterPro" id="IPR002213">
    <property type="entry name" value="UDP_glucos_trans"/>
</dbReference>
<dbReference type="NCBIfam" id="TIGR01426">
    <property type="entry name" value="MGT"/>
    <property type="match status" value="1"/>
</dbReference>
<proteinExistence type="inferred from homology"/>
<dbReference type="PROSITE" id="PS00375">
    <property type="entry name" value="UDPGT"/>
    <property type="match status" value="1"/>
</dbReference>
<dbReference type="Pfam" id="PF00201">
    <property type="entry name" value="UDPGT"/>
    <property type="match status" value="1"/>
</dbReference>
<dbReference type="PANTHER" id="PTHR48050">
    <property type="entry name" value="STEROL 3-BETA-GLUCOSYLTRANSFERASE"/>
    <property type="match status" value="1"/>
</dbReference>
<dbReference type="EMBL" id="JACHDO010000001">
    <property type="protein sequence ID" value="MBB5494414.1"/>
    <property type="molecule type" value="Genomic_DNA"/>
</dbReference>
<comment type="similarity">
    <text evidence="1 3">Belongs to the UDP-glycosyltransferase family.</text>
</comment>
<accession>A0A840WE57</accession>
<keyword evidence="3" id="KW-0328">Glycosyltransferase</keyword>
<evidence type="ECO:0000256" key="1">
    <source>
        <dbReference type="ARBA" id="ARBA00009995"/>
    </source>
</evidence>
<organism evidence="4 5">
    <name type="scientific">Nocardiopsis metallicus</name>
    <dbReference type="NCBI Taxonomy" id="179819"/>
    <lineage>
        <taxon>Bacteria</taxon>
        <taxon>Bacillati</taxon>
        <taxon>Actinomycetota</taxon>
        <taxon>Actinomycetes</taxon>
        <taxon>Streptosporangiales</taxon>
        <taxon>Nocardiopsidaceae</taxon>
        <taxon>Nocardiopsis</taxon>
    </lineage>
</organism>
<dbReference type="InterPro" id="IPR050426">
    <property type="entry name" value="Glycosyltransferase_28"/>
</dbReference>
<dbReference type="GO" id="GO:0008194">
    <property type="term" value="F:UDP-glycosyltransferase activity"/>
    <property type="evidence" value="ECO:0007669"/>
    <property type="project" value="InterPro"/>
</dbReference>
<dbReference type="CDD" id="cd03784">
    <property type="entry name" value="GT1_Gtf-like"/>
    <property type="match status" value="1"/>
</dbReference>
<dbReference type="Gene3D" id="3.40.50.2000">
    <property type="entry name" value="Glycogen Phosphorylase B"/>
    <property type="match status" value="2"/>
</dbReference>
<sequence length="400" mass="42929">MTRRLHIAMVGVPAVSHVLPSLEIIRELVARGHRVTYANDPVDRVGGLIASTGAELVRFTTTLPTGDEEWGGDPIEGMDIFLDDAINSLPVLREAYENDRPDLFLYDIGGYAARVLAVNWGVPSVQLSPTYVAWADYADTVLERLREQPGASGHFAKFDSWLTGNGVTGLDHTNFAGVPDRALAMIPREMQPFADTVSDTVTFVGPCLGERADQGHWTRTADAERVLLVSLGSAFTRQPEFYRSCLKAFGDLPGWHTVLQVGEYVNADDLGAIPANVEVRSWVPQLDILRQADAFVTHAGMGGSSEGLYTATPMIAVPQAADQFDNADRLQEVGVARRIDTADATPGALRAALLDLTSAPAVAERLAGISARLQESGTSYAADLVETEARKAAEAAGAAE</sequence>
<evidence type="ECO:0000256" key="3">
    <source>
        <dbReference type="RuleBase" id="RU003718"/>
    </source>
</evidence>
<comment type="caution">
    <text evidence="4">The sequence shown here is derived from an EMBL/GenBank/DDBJ whole genome shotgun (WGS) entry which is preliminary data.</text>
</comment>
<protein>
    <submittedName>
        <fullName evidence="4">MGT family glycosyltransferase</fullName>
    </submittedName>
</protein>
<dbReference type="PANTHER" id="PTHR48050:SF13">
    <property type="entry name" value="STEROL 3-BETA-GLUCOSYLTRANSFERASE UGT80A2"/>
    <property type="match status" value="1"/>
</dbReference>
<evidence type="ECO:0000313" key="4">
    <source>
        <dbReference type="EMBL" id="MBB5494414.1"/>
    </source>
</evidence>
<dbReference type="InterPro" id="IPR006326">
    <property type="entry name" value="UDPGT_MGT-like"/>
</dbReference>
<dbReference type="Proteomes" id="UP000579647">
    <property type="component" value="Unassembled WGS sequence"/>
</dbReference>
<keyword evidence="2 3" id="KW-0808">Transferase</keyword>
<dbReference type="SUPFAM" id="SSF53756">
    <property type="entry name" value="UDP-Glycosyltransferase/glycogen phosphorylase"/>
    <property type="match status" value="1"/>
</dbReference>
<reference evidence="4 5" key="1">
    <citation type="submission" date="2020-08" db="EMBL/GenBank/DDBJ databases">
        <title>Sequencing the genomes of 1000 actinobacteria strains.</title>
        <authorList>
            <person name="Klenk H.-P."/>
        </authorList>
    </citation>
    <scope>NUCLEOTIDE SEQUENCE [LARGE SCALE GENOMIC DNA]</scope>
    <source>
        <strain evidence="4 5">DSM 44598</strain>
    </source>
</reference>
<dbReference type="GO" id="GO:0017000">
    <property type="term" value="P:antibiotic biosynthetic process"/>
    <property type="evidence" value="ECO:0007669"/>
    <property type="project" value="UniProtKB-ARBA"/>
</dbReference>
<gene>
    <name evidence="4" type="ORF">HNR07_005551</name>
</gene>
<dbReference type="FunFam" id="3.40.50.2000:FF:000072">
    <property type="entry name" value="Glycosyl transferase"/>
    <property type="match status" value="1"/>
</dbReference>